<proteinExistence type="predicted"/>
<dbReference type="EMBL" id="UXAW01000075">
    <property type="protein sequence ID" value="VDC30205.1"/>
    <property type="molecule type" value="Genomic_DNA"/>
</dbReference>
<evidence type="ECO:0000256" key="3">
    <source>
        <dbReference type="ARBA" id="ARBA00022989"/>
    </source>
</evidence>
<feature type="transmembrane region" description="Helical" evidence="5">
    <location>
        <begin position="131"/>
        <end position="150"/>
    </location>
</feature>
<name>A0A3P5XFK8_9RHOB</name>
<gene>
    <name evidence="6" type="ORF">XINFAN_02479</name>
</gene>
<dbReference type="Pfam" id="PF02600">
    <property type="entry name" value="DsbB"/>
    <property type="match status" value="1"/>
</dbReference>
<feature type="transmembrane region" description="Helical" evidence="5">
    <location>
        <begin position="38"/>
        <end position="55"/>
    </location>
</feature>
<dbReference type="GO" id="GO:0006457">
    <property type="term" value="P:protein folding"/>
    <property type="evidence" value="ECO:0007669"/>
    <property type="project" value="InterPro"/>
</dbReference>
<reference evidence="6 7" key="1">
    <citation type="submission" date="2018-11" db="EMBL/GenBank/DDBJ databases">
        <authorList>
            <person name="Criscuolo A."/>
        </authorList>
    </citation>
    <scope>NUCLEOTIDE SEQUENCE [LARGE SCALE GENOMIC DNA]</scope>
    <source>
        <strain evidence="6">ACIP111625</strain>
    </source>
</reference>
<dbReference type="AlphaFoldDB" id="A0A3P5XFK8"/>
<feature type="transmembrane region" description="Helical" evidence="5">
    <location>
        <begin position="62"/>
        <end position="81"/>
    </location>
</feature>
<dbReference type="GO" id="GO:0016020">
    <property type="term" value="C:membrane"/>
    <property type="evidence" value="ECO:0007669"/>
    <property type="project" value="UniProtKB-SubCell"/>
</dbReference>
<evidence type="ECO:0000256" key="4">
    <source>
        <dbReference type="ARBA" id="ARBA00023136"/>
    </source>
</evidence>
<evidence type="ECO:0000313" key="6">
    <source>
        <dbReference type="EMBL" id="VDC30205.1"/>
    </source>
</evidence>
<dbReference type="InterPro" id="IPR023380">
    <property type="entry name" value="DsbB-like_sf"/>
</dbReference>
<evidence type="ECO:0000256" key="5">
    <source>
        <dbReference type="SAM" id="Phobius"/>
    </source>
</evidence>
<protein>
    <submittedName>
        <fullName evidence="6">Disulfide bond formation protein B</fullName>
    </submittedName>
</protein>
<evidence type="ECO:0000313" key="7">
    <source>
        <dbReference type="Proteomes" id="UP000277498"/>
    </source>
</evidence>
<dbReference type="OrthoDB" id="9808637at2"/>
<dbReference type="SUPFAM" id="SSF158442">
    <property type="entry name" value="DsbB-like"/>
    <property type="match status" value="1"/>
</dbReference>
<dbReference type="RefSeq" id="WP_124087224.1">
    <property type="nucleotide sequence ID" value="NZ_UXAW01000075.1"/>
</dbReference>
<keyword evidence="4 5" id="KW-0472">Membrane</keyword>
<comment type="subcellular location">
    <subcellularLocation>
        <location evidence="1">Membrane</location>
        <topology evidence="1">Multi-pass membrane protein</topology>
    </subcellularLocation>
</comment>
<organism evidence="6 7">
    <name type="scientific">Pseudogemmobacter humi</name>
    <dbReference type="NCBI Taxonomy" id="2483812"/>
    <lineage>
        <taxon>Bacteria</taxon>
        <taxon>Pseudomonadati</taxon>
        <taxon>Pseudomonadota</taxon>
        <taxon>Alphaproteobacteria</taxon>
        <taxon>Rhodobacterales</taxon>
        <taxon>Paracoccaceae</taxon>
        <taxon>Pseudogemmobacter</taxon>
    </lineage>
</organism>
<dbReference type="Proteomes" id="UP000277498">
    <property type="component" value="Unassembled WGS sequence"/>
</dbReference>
<keyword evidence="3 5" id="KW-1133">Transmembrane helix</keyword>
<evidence type="ECO:0000256" key="1">
    <source>
        <dbReference type="ARBA" id="ARBA00004141"/>
    </source>
</evidence>
<sequence length="155" mass="16378">MKTLALTLAGLGSAAMLAAAFAFQYLGGLAPCQLCLWQRWPHAAAVLVLVLWLVTRWRIWPWIGALAALATAGLGLFHAGVEQGWWEFVSTCTSGSVAGISAADLMDPSKAVAPPVRCDAIPWSFMGLSMAAWNAIASLGLAALWLSGAVQKARR</sequence>
<dbReference type="InterPro" id="IPR024199">
    <property type="entry name" value="Uncharacterised_DsbB"/>
</dbReference>
<accession>A0A3P5XFK8</accession>
<dbReference type="GO" id="GO:0015035">
    <property type="term" value="F:protein-disulfide reductase activity"/>
    <property type="evidence" value="ECO:0007669"/>
    <property type="project" value="InterPro"/>
</dbReference>
<dbReference type="PIRSF" id="PIRSF033913">
    <property type="entry name" value="S-S_format_DsbB"/>
    <property type="match status" value="1"/>
</dbReference>
<keyword evidence="7" id="KW-1185">Reference proteome</keyword>
<dbReference type="InterPro" id="IPR003752">
    <property type="entry name" value="DiS_bond_form_DsbB/BdbC"/>
</dbReference>
<evidence type="ECO:0000256" key="2">
    <source>
        <dbReference type="ARBA" id="ARBA00022692"/>
    </source>
</evidence>
<keyword evidence="2 5" id="KW-0812">Transmembrane</keyword>
<dbReference type="Gene3D" id="1.20.1550.10">
    <property type="entry name" value="DsbB-like"/>
    <property type="match status" value="1"/>
</dbReference>